<sequence length="50" mass="5113">GRFAERCAEAAPGVVAAPLGSHPALARLLLHRYDQACGAWRAPALAATTG</sequence>
<dbReference type="AlphaFoldDB" id="A0A3M2LPA0"/>
<proteinExistence type="predicted"/>
<evidence type="ECO:0000313" key="2">
    <source>
        <dbReference type="Proteomes" id="UP000278673"/>
    </source>
</evidence>
<dbReference type="EMBL" id="RFFJ01000078">
    <property type="protein sequence ID" value="RMI39162.1"/>
    <property type="molecule type" value="Genomic_DNA"/>
</dbReference>
<keyword evidence="2" id="KW-1185">Reference proteome</keyword>
<reference evidence="1 2" key="1">
    <citation type="submission" date="2018-10" db="EMBL/GenBank/DDBJ databases">
        <title>Isolation, diversity and antifungal activity of actinobacteria from wheat.</title>
        <authorList>
            <person name="Han C."/>
        </authorList>
    </citation>
    <scope>NUCLEOTIDE SEQUENCE [LARGE SCALE GENOMIC DNA]</scope>
    <source>
        <strain evidence="1 2">NEAU-YY642</strain>
    </source>
</reference>
<evidence type="ECO:0000313" key="1">
    <source>
        <dbReference type="EMBL" id="RMI39162.1"/>
    </source>
</evidence>
<organism evidence="1 2">
    <name type="scientific">Streptomyces triticirhizae</name>
    <dbReference type="NCBI Taxonomy" id="2483353"/>
    <lineage>
        <taxon>Bacteria</taxon>
        <taxon>Bacillati</taxon>
        <taxon>Actinomycetota</taxon>
        <taxon>Actinomycetes</taxon>
        <taxon>Kitasatosporales</taxon>
        <taxon>Streptomycetaceae</taxon>
        <taxon>Streptomyces</taxon>
    </lineage>
</organism>
<comment type="caution">
    <text evidence="1">The sequence shown here is derived from an EMBL/GenBank/DDBJ whole genome shotgun (WGS) entry which is preliminary data.</text>
</comment>
<feature type="non-terminal residue" evidence="1">
    <location>
        <position position="1"/>
    </location>
</feature>
<gene>
    <name evidence="1" type="ORF">EBN88_15490</name>
</gene>
<accession>A0A3M2LPA0</accession>
<name>A0A3M2LPA0_9ACTN</name>
<protein>
    <submittedName>
        <fullName evidence="1">Sirohydrochlorin chelatase</fullName>
    </submittedName>
</protein>
<dbReference type="Proteomes" id="UP000278673">
    <property type="component" value="Unassembled WGS sequence"/>
</dbReference>